<gene>
    <name evidence="4" type="ORF">T01_855</name>
</gene>
<protein>
    <recommendedName>
        <fullName evidence="6">Ig-like domain-containing protein</fullName>
    </recommendedName>
</protein>
<organism evidence="4 5">
    <name type="scientific">Trichinella spiralis</name>
    <name type="common">Trichina worm</name>
    <dbReference type="NCBI Taxonomy" id="6334"/>
    <lineage>
        <taxon>Eukaryota</taxon>
        <taxon>Metazoa</taxon>
        <taxon>Ecdysozoa</taxon>
        <taxon>Nematoda</taxon>
        <taxon>Enoplea</taxon>
        <taxon>Dorylaimia</taxon>
        <taxon>Trichinellida</taxon>
        <taxon>Trichinellidae</taxon>
        <taxon>Trichinella</taxon>
    </lineage>
</organism>
<sequence length="362" mass="40519">MGRLWYGNGEIRLRKCIFRATSLTLLLASLAGQNMYNGQTGPEIASILKQLMRCWRQQRPHRPWTKANANFLFGKMAAETIMVNTLPCIVQQSAFNCAVNLEKLGKATIIGFLNSCTSPMELDLTVEILQTVWLLSFVLSNKNERRLIGFDFWPVSVHFRNGSSDLSNDDHHRNSTESIKVTRVCFEFLKSGKYSCFLDIIETADISSMQCPVIATVSSRTASLAVLILICLLIFSVIIFAVVLSARAVLKRRRGKYKPFQPAFTLLPEAMPYMEAKRLFQNNALHFPIMPSTCERIAEGNKKVSTLVKWVQTSSPELSTDTGHGSAETKSAENVHLTPPQNFDTSTHCCADIVQAPKETSF</sequence>
<feature type="transmembrane region" description="Helical" evidence="2">
    <location>
        <begin position="224"/>
        <end position="250"/>
    </location>
</feature>
<evidence type="ECO:0000313" key="4">
    <source>
        <dbReference type="EMBL" id="KRY27919.1"/>
    </source>
</evidence>
<feature type="signal peptide" evidence="3">
    <location>
        <begin position="1"/>
        <end position="31"/>
    </location>
</feature>
<dbReference type="KEGG" id="tsp:Tsp_06749"/>
<dbReference type="EMBL" id="JYDH01000229">
    <property type="protein sequence ID" value="KRY27919.1"/>
    <property type="molecule type" value="Genomic_DNA"/>
</dbReference>
<feature type="chain" id="PRO_5007654201" description="Ig-like domain-containing protein" evidence="3">
    <location>
        <begin position="32"/>
        <end position="362"/>
    </location>
</feature>
<dbReference type="HOGENOM" id="CLU_765792_0_0_1"/>
<name>E5S5Z0_TRISP</name>
<dbReference type="AlphaFoldDB" id="E5S5Z0"/>
<keyword evidence="5" id="KW-1185">Reference proteome</keyword>
<keyword evidence="3" id="KW-0732">Signal</keyword>
<dbReference type="RefSeq" id="XP_003380591.1">
    <property type="nucleotide sequence ID" value="XM_003380543.1"/>
</dbReference>
<dbReference type="OMA" id="THCCADI"/>
<keyword evidence="2" id="KW-0812">Transmembrane</keyword>
<evidence type="ECO:0000256" key="3">
    <source>
        <dbReference type="SAM" id="SignalP"/>
    </source>
</evidence>
<keyword evidence="2" id="KW-0472">Membrane</keyword>
<dbReference type="OrthoDB" id="5916231at2759"/>
<evidence type="ECO:0000313" key="5">
    <source>
        <dbReference type="Proteomes" id="UP000054776"/>
    </source>
</evidence>
<feature type="region of interest" description="Disordered" evidence="1">
    <location>
        <begin position="315"/>
        <end position="339"/>
    </location>
</feature>
<keyword evidence="2" id="KW-1133">Transmembrane helix</keyword>
<evidence type="ECO:0000256" key="1">
    <source>
        <dbReference type="SAM" id="MobiDB-lite"/>
    </source>
</evidence>
<evidence type="ECO:0008006" key="6">
    <source>
        <dbReference type="Google" id="ProtNLM"/>
    </source>
</evidence>
<evidence type="ECO:0000256" key="2">
    <source>
        <dbReference type="SAM" id="Phobius"/>
    </source>
</evidence>
<comment type="caution">
    <text evidence="4">The sequence shown here is derived from an EMBL/GenBank/DDBJ whole genome shotgun (WGS) entry which is preliminary data.</text>
</comment>
<dbReference type="Proteomes" id="UP000054776">
    <property type="component" value="Unassembled WGS sequence"/>
</dbReference>
<proteinExistence type="predicted"/>
<dbReference type="InParanoid" id="E5S5Z0"/>
<accession>E5S5Z0</accession>
<reference evidence="4 5" key="1">
    <citation type="submission" date="2015-01" db="EMBL/GenBank/DDBJ databases">
        <title>Evolution of Trichinella species and genotypes.</title>
        <authorList>
            <person name="Korhonen P.K."/>
            <person name="Edoardo P."/>
            <person name="Giuseppe L.R."/>
            <person name="Gasser R.B."/>
        </authorList>
    </citation>
    <scope>NUCLEOTIDE SEQUENCE [LARGE SCALE GENOMIC DNA]</scope>
    <source>
        <strain evidence="4">ISS3</strain>
    </source>
</reference>